<dbReference type="RefSeq" id="WP_034774090.1">
    <property type="nucleotide sequence ID" value="NZ_JPER01000001.1"/>
</dbReference>
<reference evidence="2 3" key="1">
    <citation type="submission" date="2014-06" db="EMBL/GenBank/DDBJ databases">
        <title>The draft genome sequence of Idiomarina salinarum ISL-52.</title>
        <authorList>
            <person name="Du J."/>
            <person name="Shao Z."/>
        </authorList>
    </citation>
    <scope>NUCLEOTIDE SEQUENCE [LARGE SCALE GENOMIC DNA]</scope>
    <source>
        <strain evidence="2 3">ISL-52</strain>
    </source>
</reference>
<dbReference type="AlphaFoldDB" id="A0A094J0V1"/>
<gene>
    <name evidence="2" type="ORF">IDSA_03085</name>
</gene>
<protein>
    <recommendedName>
        <fullName evidence="1">KANL3/Tex30 alpha/beta hydrolase-like domain-containing protein</fullName>
    </recommendedName>
</protein>
<organism evidence="2 3">
    <name type="scientific">Pseudidiomarina salinarum</name>
    <dbReference type="NCBI Taxonomy" id="435908"/>
    <lineage>
        <taxon>Bacteria</taxon>
        <taxon>Pseudomonadati</taxon>
        <taxon>Pseudomonadota</taxon>
        <taxon>Gammaproteobacteria</taxon>
        <taxon>Alteromonadales</taxon>
        <taxon>Idiomarinaceae</taxon>
        <taxon>Pseudidiomarina</taxon>
    </lineage>
</organism>
<proteinExistence type="predicted"/>
<dbReference type="Proteomes" id="UP000054363">
    <property type="component" value="Unassembled WGS sequence"/>
</dbReference>
<dbReference type="OrthoDB" id="652634at2"/>
<dbReference type="Pfam" id="PF20408">
    <property type="entry name" value="Abhydrolase_11"/>
    <property type="match status" value="1"/>
</dbReference>
<dbReference type="SUPFAM" id="SSF53474">
    <property type="entry name" value="alpha/beta-Hydrolases"/>
    <property type="match status" value="1"/>
</dbReference>
<evidence type="ECO:0000313" key="2">
    <source>
        <dbReference type="EMBL" id="KFZ31689.1"/>
    </source>
</evidence>
<accession>A0A094J0V1</accession>
<dbReference type="PANTHER" id="PTHR13136:SF11">
    <property type="entry name" value="TESTIS-EXPRESSED PROTEIN 30"/>
    <property type="match status" value="1"/>
</dbReference>
<sequence length="212" mass="23708">MSEAQRVAIQRDQADGAIRIVFAHGAGAGLQSDFMQFISMGLALQGIEVVRFNFPYWQQFMELGVRRPPNPMPQLEHCMKTVVREFADDKPLFVMGKSMGARVAFRIADEVGARAAIGLGFPFHPQGKPDRLRLDDLNNSCQQNLVIQGTRDSLGRPDEVAGYQLPENVQLEWLENGDHSLLPTKRSGLQRTGLWQNAIDRISTFVTEEING</sequence>
<evidence type="ECO:0000313" key="3">
    <source>
        <dbReference type="Proteomes" id="UP000054363"/>
    </source>
</evidence>
<dbReference type="InterPro" id="IPR026555">
    <property type="entry name" value="NSL3/Tex30"/>
</dbReference>
<name>A0A094J0V1_9GAMM</name>
<dbReference type="STRING" id="435908.IDSA_03085"/>
<dbReference type="InterPro" id="IPR046879">
    <property type="entry name" value="KANL3/Tex30_Abhydrolase"/>
</dbReference>
<comment type="caution">
    <text evidence="2">The sequence shown here is derived from an EMBL/GenBank/DDBJ whole genome shotgun (WGS) entry which is preliminary data.</text>
</comment>
<keyword evidence="3" id="KW-1185">Reference proteome</keyword>
<dbReference type="InterPro" id="IPR029058">
    <property type="entry name" value="AB_hydrolase_fold"/>
</dbReference>
<dbReference type="Gene3D" id="3.40.50.1820">
    <property type="entry name" value="alpha/beta hydrolase"/>
    <property type="match status" value="1"/>
</dbReference>
<dbReference type="EMBL" id="JPER01000001">
    <property type="protein sequence ID" value="KFZ31689.1"/>
    <property type="molecule type" value="Genomic_DNA"/>
</dbReference>
<dbReference type="eggNOG" id="COG3571">
    <property type="taxonomic scope" value="Bacteria"/>
</dbReference>
<feature type="domain" description="KANL3/Tex30 alpha/beta hydrolase-like" evidence="1">
    <location>
        <begin position="19"/>
        <end position="206"/>
    </location>
</feature>
<dbReference type="PANTHER" id="PTHR13136">
    <property type="entry name" value="TESTIS DEVELOPMENT PROTEIN PRTD"/>
    <property type="match status" value="1"/>
</dbReference>
<evidence type="ECO:0000259" key="1">
    <source>
        <dbReference type="Pfam" id="PF20408"/>
    </source>
</evidence>